<reference evidence="6" key="1">
    <citation type="journal article" date="2019" name="Int. J. Syst. Evol. Microbiol.">
        <title>The Global Catalogue of Microorganisms (GCM) 10K type strain sequencing project: providing services to taxonomists for standard genome sequencing and annotation.</title>
        <authorList>
            <consortium name="The Broad Institute Genomics Platform"/>
            <consortium name="The Broad Institute Genome Sequencing Center for Infectious Disease"/>
            <person name="Wu L."/>
            <person name="Ma J."/>
        </authorList>
    </citation>
    <scope>NUCLEOTIDE SEQUENCE [LARGE SCALE GENOMIC DNA]</scope>
    <source>
        <strain evidence="6">JCM 18298</strain>
    </source>
</reference>
<organism evidence="5 6">
    <name type="scientific">Nocardia callitridis</name>
    <dbReference type="NCBI Taxonomy" id="648753"/>
    <lineage>
        <taxon>Bacteria</taxon>
        <taxon>Bacillati</taxon>
        <taxon>Actinomycetota</taxon>
        <taxon>Actinomycetes</taxon>
        <taxon>Mycobacteriales</taxon>
        <taxon>Nocardiaceae</taxon>
        <taxon>Nocardia</taxon>
    </lineage>
</organism>
<dbReference type="InterPro" id="IPR049449">
    <property type="entry name" value="TesB_ACOT8-like_N"/>
</dbReference>
<evidence type="ECO:0000313" key="6">
    <source>
        <dbReference type="Proteomes" id="UP001500603"/>
    </source>
</evidence>
<feature type="domain" description="Acyl-CoA thioesterase-like C-terminal" evidence="4">
    <location>
        <begin position="167"/>
        <end position="281"/>
    </location>
</feature>
<evidence type="ECO:0000256" key="2">
    <source>
        <dbReference type="ARBA" id="ARBA00022801"/>
    </source>
</evidence>
<dbReference type="SUPFAM" id="SSF54637">
    <property type="entry name" value="Thioesterase/thiol ester dehydrase-isomerase"/>
    <property type="match status" value="2"/>
</dbReference>
<dbReference type="PANTHER" id="PTHR11066">
    <property type="entry name" value="ACYL-COA THIOESTERASE"/>
    <property type="match status" value="1"/>
</dbReference>
<dbReference type="RefSeq" id="WP_345495418.1">
    <property type="nucleotide sequence ID" value="NZ_BAABJM010000002.1"/>
</dbReference>
<proteinExistence type="inferred from homology"/>
<keyword evidence="6" id="KW-1185">Reference proteome</keyword>
<dbReference type="InterPro" id="IPR003703">
    <property type="entry name" value="Acyl_CoA_thio"/>
</dbReference>
<accession>A0ABP9K8N7</accession>
<sequence>MDVLWSELLTCLDLHPRLSAPTFAGNDDGGSAVGDRRATLVVFEAPNQQIGYRRLFGGQLLAQFVRAAGVACRDKVVKSAHVVFAREGKNDEPVRYIVQRHHEGRSFATLAIVARQKSGVVATASVSMHAVETGIEHQVVDEVPPVLDAEHEVRLSVIPWQTRATTDLNDTAASPPNYDMWMRTPEVDAALAPALTAYASDLNLIGTALRPLEGFSQGGNGTAFTSATISHTLWFHRPFRTDDWLLLRNHAPLVAHGRCFGRGDILTADGVLVASFAQEGLLRFRP</sequence>
<evidence type="ECO:0000256" key="1">
    <source>
        <dbReference type="ARBA" id="ARBA00006538"/>
    </source>
</evidence>
<dbReference type="InterPro" id="IPR042171">
    <property type="entry name" value="Acyl-CoA_hotdog"/>
</dbReference>
<name>A0ABP9K8N7_9NOCA</name>
<dbReference type="CDD" id="cd03444">
    <property type="entry name" value="Thioesterase_II_repeat1"/>
    <property type="match status" value="1"/>
</dbReference>
<gene>
    <name evidence="5" type="primary">tesB</name>
    <name evidence="5" type="ORF">GCM10023318_24670</name>
</gene>
<dbReference type="Proteomes" id="UP001500603">
    <property type="component" value="Unassembled WGS sequence"/>
</dbReference>
<dbReference type="InterPro" id="IPR049450">
    <property type="entry name" value="ACOT8-like_C"/>
</dbReference>
<dbReference type="InterPro" id="IPR029069">
    <property type="entry name" value="HotDog_dom_sf"/>
</dbReference>
<dbReference type="Pfam" id="PF13622">
    <property type="entry name" value="4HBT_3"/>
    <property type="match status" value="1"/>
</dbReference>
<dbReference type="Pfam" id="PF20789">
    <property type="entry name" value="4HBT_3C"/>
    <property type="match status" value="1"/>
</dbReference>
<keyword evidence="2" id="KW-0378">Hydrolase</keyword>
<dbReference type="Gene3D" id="2.40.160.210">
    <property type="entry name" value="Acyl-CoA thioesterase, double hotdog domain"/>
    <property type="match status" value="1"/>
</dbReference>
<comment type="caution">
    <text evidence="5">The sequence shown here is derived from an EMBL/GenBank/DDBJ whole genome shotgun (WGS) entry which is preliminary data.</text>
</comment>
<comment type="similarity">
    <text evidence="1">Belongs to the C/M/P thioester hydrolase family.</text>
</comment>
<dbReference type="CDD" id="cd03445">
    <property type="entry name" value="Thioesterase_II_repeat2"/>
    <property type="match status" value="1"/>
</dbReference>
<evidence type="ECO:0000259" key="4">
    <source>
        <dbReference type="Pfam" id="PF20789"/>
    </source>
</evidence>
<feature type="domain" description="Acyl-CoA thioesterase-like N-terminal HotDog" evidence="3">
    <location>
        <begin position="50"/>
        <end position="128"/>
    </location>
</feature>
<evidence type="ECO:0000313" key="5">
    <source>
        <dbReference type="EMBL" id="GAA5052249.1"/>
    </source>
</evidence>
<dbReference type="EMBL" id="BAABJM010000002">
    <property type="protein sequence ID" value="GAA5052249.1"/>
    <property type="molecule type" value="Genomic_DNA"/>
</dbReference>
<protein>
    <submittedName>
        <fullName evidence="5">Acyl-CoA thioesterase II</fullName>
    </submittedName>
</protein>
<evidence type="ECO:0000259" key="3">
    <source>
        <dbReference type="Pfam" id="PF13622"/>
    </source>
</evidence>
<dbReference type="PANTHER" id="PTHR11066:SF34">
    <property type="entry name" value="ACYL-COENZYME A THIOESTERASE 8"/>
    <property type="match status" value="1"/>
</dbReference>